<dbReference type="PANTHER" id="PTHR12149">
    <property type="entry name" value="FRUCTOSAMINE 3 KINASE-RELATED PROTEIN"/>
    <property type="match status" value="1"/>
</dbReference>
<organism evidence="3 4">
    <name type="scientific">Arsenicibacter rosenii</name>
    <dbReference type="NCBI Taxonomy" id="1750698"/>
    <lineage>
        <taxon>Bacteria</taxon>
        <taxon>Pseudomonadati</taxon>
        <taxon>Bacteroidota</taxon>
        <taxon>Cytophagia</taxon>
        <taxon>Cytophagales</taxon>
        <taxon>Spirosomataceae</taxon>
        <taxon>Arsenicibacter</taxon>
    </lineage>
</organism>
<dbReference type="OrthoDB" id="5291879at2"/>
<evidence type="ECO:0000313" key="4">
    <source>
        <dbReference type="Proteomes" id="UP000181790"/>
    </source>
</evidence>
<dbReference type="Proteomes" id="UP000181790">
    <property type="component" value="Unassembled WGS sequence"/>
</dbReference>
<dbReference type="Gene3D" id="3.90.1200.10">
    <property type="match status" value="1"/>
</dbReference>
<comment type="caution">
    <text evidence="3">The sequence shown here is derived from an EMBL/GenBank/DDBJ whole genome shotgun (WGS) entry which is preliminary data.</text>
</comment>
<dbReference type="GO" id="GO:0016301">
    <property type="term" value="F:kinase activity"/>
    <property type="evidence" value="ECO:0007669"/>
    <property type="project" value="UniProtKB-UniRule"/>
</dbReference>
<evidence type="ECO:0000313" key="3">
    <source>
        <dbReference type="EMBL" id="OIN57950.1"/>
    </source>
</evidence>
<dbReference type="RefSeq" id="WP_071504539.1">
    <property type="nucleotide sequence ID" value="NZ_MORL01000009.1"/>
</dbReference>
<dbReference type="InterPro" id="IPR011009">
    <property type="entry name" value="Kinase-like_dom_sf"/>
</dbReference>
<evidence type="ECO:0000256" key="1">
    <source>
        <dbReference type="ARBA" id="ARBA00009460"/>
    </source>
</evidence>
<reference evidence="3 4" key="1">
    <citation type="submission" date="2016-10" db="EMBL/GenBank/DDBJ databases">
        <title>Arsenicibacter rosenii gen. nov., sp. nov., an efficient arsenic-methylating bacterium isolated from an arsenic-contaminated paddy soil.</title>
        <authorList>
            <person name="Huang K."/>
        </authorList>
    </citation>
    <scope>NUCLEOTIDE SEQUENCE [LARGE SCALE GENOMIC DNA]</scope>
    <source>
        <strain evidence="3 4">SM-1</strain>
    </source>
</reference>
<dbReference type="AlphaFoldDB" id="A0A1S2VHR2"/>
<dbReference type="PIRSF" id="PIRSF006221">
    <property type="entry name" value="Ketosamine-3-kinase"/>
    <property type="match status" value="1"/>
</dbReference>
<protein>
    <submittedName>
        <fullName evidence="3">Ketosamine-3-kinase</fullName>
    </submittedName>
</protein>
<dbReference type="EMBL" id="MORL01000009">
    <property type="protein sequence ID" value="OIN57950.1"/>
    <property type="molecule type" value="Genomic_DNA"/>
</dbReference>
<evidence type="ECO:0000256" key="2">
    <source>
        <dbReference type="PIRNR" id="PIRNR006221"/>
    </source>
</evidence>
<dbReference type="Pfam" id="PF03881">
    <property type="entry name" value="Fructosamin_kin"/>
    <property type="match status" value="1"/>
</dbReference>
<proteinExistence type="inferred from homology"/>
<gene>
    <name evidence="3" type="ORF">BLX24_17820</name>
</gene>
<dbReference type="PANTHER" id="PTHR12149:SF8">
    <property type="entry name" value="PROTEIN-RIBULOSAMINE 3-KINASE"/>
    <property type="match status" value="1"/>
</dbReference>
<keyword evidence="4" id="KW-1185">Reference proteome</keyword>
<dbReference type="SUPFAM" id="SSF56112">
    <property type="entry name" value="Protein kinase-like (PK-like)"/>
    <property type="match status" value="1"/>
</dbReference>
<dbReference type="InterPro" id="IPR016477">
    <property type="entry name" value="Fructo-/Ketosamine-3-kinase"/>
</dbReference>
<name>A0A1S2VHR2_9BACT</name>
<keyword evidence="2 3" id="KW-0418">Kinase</keyword>
<comment type="similarity">
    <text evidence="1 2">Belongs to the fructosamine kinase family.</text>
</comment>
<sequence>MFWGNEQFDFFEHILFKALGQPVDVIDTQFLSGGDINTAARIFSSEGMFFVKWNHAEEPDLFECEVQGLEALRQTGTLTIPRVIDVGQHLDKSYLILEYIDSALGKPTYWPELGRQLARIHAHTQPVFGFLQDNYIGTLIQNNTPMDNGIDFFFERRLLPMAGLAMYNQLLSKPMYDRFFRLKDLLPDILPDERPALIHGDLWSGNVMIDAEGHPALIDPAVFYGLREAEIAFTKLFGGFDERFYASYQEMFPLAGGFDERVPVYNLYPLLVHLNLFGTGYLSGVEKVLKRFT</sequence>
<keyword evidence="2" id="KW-0808">Transferase</keyword>
<dbReference type="Gene3D" id="3.30.200.20">
    <property type="entry name" value="Phosphorylase Kinase, domain 1"/>
    <property type="match status" value="1"/>
</dbReference>
<accession>A0A1S2VHR2</accession>